<evidence type="ECO:0000313" key="2">
    <source>
        <dbReference type="Proteomes" id="UP001152604"/>
    </source>
</evidence>
<name>A0ABM9EAV6_9HYPH</name>
<dbReference type="Proteomes" id="UP001152604">
    <property type="component" value="Unassembled WGS sequence"/>
</dbReference>
<organism evidence="1 2">
    <name type="scientific">Mesorhizobium ventifaucium</name>
    <dbReference type="NCBI Taxonomy" id="666020"/>
    <lineage>
        <taxon>Bacteria</taxon>
        <taxon>Pseudomonadati</taxon>
        <taxon>Pseudomonadota</taxon>
        <taxon>Alphaproteobacteria</taxon>
        <taxon>Hyphomicrobiales</taxon>
        <taxon>Phyllobacteriaceae</taxon>
        <taxon>Mesorhizobium</taxon>
    </lineage>
</organism>
<reference evidence="1" key="1">
    <citation type="submission" date="2022-03" db="EMBL/GenBank/DDBJ databases">
        <authorList>
            <person name="Brunel B."/>
        </authorList>
    </citation>
    <scope>NUCLEOTIDE SEQUENCE</scope>
    <source>
        <strain evidence="1">STM4922sample</strain>
    </source>
</reference>
<sequence>MMSCMPRYYSQHGLGAIHPLERTGGLDAAMATRLASDEAAFVNAILTADPKARFFEDTLACNLRDHMRGALR</sequence>
<evidence type="ECO:0000313" key="1">
    <source>
        <dbReference type="EMBL" id="CAH2405924.1"/>
    </source>
</evidence>
<protein>
    <submittedName>
        <fullName evidence="1">Uncharacterized protein</fullName>
    </submittedName>
</protein>
<comment type="caution">
    <text evidence="1">The sequence shown here is derived from an EMBL/GenBank/DDBJ whole genome shotgun (WGS) entry which is preliminary data.</text>
</comment>
<dbReference type="EMBL" id="CAKXZS010000036">
    <property type="protein sequence ID" value="CAH2405924.1"/>
    <property type="molecule type" value="Genomic_DNA"/>
</dbReference>
<keyword evidence="2" id="KW-1185">Reference proteome</keyword>
<accession>A0ABM9EAV6</accession>
<proteinExistence type="predicted"/>
<gene>
    <name evidence="1" type="ORF">MES4922_410033</name>
</gene>